<organism evidence="1 2">
    <name type="scientific">Marinobacter santoriniensis NKSG1</name>
    <dbReference type="NCBI Taxonomy" id="1288826"/>
    <lineage>
        <taxon>Bacteria</taxon>
        <taxon>Pseudomonadati</taxon>
        <taxon>Pseudomonadota</taxon>
        <taxon>Gammaproteobacteria</taxon>
        <taxon>Pseudomonadales</taxon>
        <taxon>Marinobacteraceae</taxon>
        <taxon>Marinobacter</taxon>
    </lineage>
</organism>
<comment type="caution">
    <text evidence="1">The sequence shown here is derived from an EMBL/GenBank/DDBJ whole genome shotgun (WGS) entry which is preliminary data.</text>
</comment>
<dbReference type="STRING" id="1288826.MSNKSG1_01528"/>
<gene>
    <name evidence="1" type="ORF">MSNKSG1_01528</name>
</gene>
<evidence type="ECO:0000313" key="2">
    <source>
        <dbReference type="Proteomes" id="UP000011960"/>
    </source>
</evidence>
<protein>
    <submittedName>
        <fullName evidence="1">Uncharacterized protein</fullName>
    </submittedName>
</protein>
<proteinExistence type="predicted"/>
<dbReference type="Proteomes" id="UP000011960">
    <property type="component" value="Unassembled WGS sequence"/>
</dbReference>
<reference evidence="1 2" key="1">
    <citation type="journal article" date="2013" name="Genome Announc.">
        <title>Genome Sequence of Hydrothermal Arsenic-Respiring Bacterium Marinobacter santoriniensis NKSG1T.</title>
        <authorList>
            <person name="Handley K.M."/>
            <person name="Upton M."/>
            <person name="Beatson S.A."/>
            <person name="Hery M."/>
            <person name="Lloyd J.R."/>
        </authorList>
    </citation>
    <scope>NUCLEOTIDE SEQUENCE [LARGE SCALE GENOMIC DNA]</scope>
    <source>
        <strain evidence="1 2">NKSG1</strain>
    </source>
</reference>
<sequence length="109" mass="12020">MRQEIADAPVKIRGIAIFQQSEQRQLPVASSLKPDFRLASPIFRPGQNPFLLPGIQGAQPGFNALHGPFGPGTGLVIRRALKIRLLHFPVFVRHISAQLGHLLITERGQ</sequence>
<dbReference type="EMBL" id="APAT01000005">
    <property type="protein sequence ID" value="EMP57262.1"/>
    <property type="molecule type" value="Genomic_DNA"/>
</dbReference>
<accession>M7DHV7</accession>
<name>M7DHV7_9GAMM</name>
<dbReference type="AlphaFoldDB" id="M7DHV7"/>
<evidence type="ECO:0000313" key="1">
    <source>
        <dbReference type="EMBL" id="EMP57262.1"/>
    </source>
</evidence>
<keyword evidence="2" id="KW-1185">Reference proteome</keyword>